<evidence type="ECO:0000256" key="2">
    <source>
        <dbReference type="SAM" id="Phobius"/>
    </source>
</evidence>
<feature type="region of interest" description="Disordered" evidence="1">
    <location>
        <begin position="299"/>
        <end position="332"/>
    </location>
</feature>
<dbReference type="AlphaFoldDB" id="A0A9W6I9P6"/>
<sequence>MIVALLTAGVAVPAVGPGASGAAPRPDFSLTVSPTRLLVGPEHIDRVQTFQVSNDGRLPIDIVVNRTSFTADKDGKIVFAEDAPYSAADWIKVSPASFHLAPDEDRQVTVRIAPPENPDNGEHQVAVLFVAPPGSKTGADNIKINRAIGTPIYVTVPGPVDTSVRVGALRSAGFSMGGPVDFGVTVDNLGTVHRDFFGREGLSVEVNGREVPFPDFTVLRGTSRDVTVRWADPPLMCVCHAEVSLAGAAGTAGRSVTLLIFPLHLFAMLLGVAVALYVLVRLARRRYRAHLLGAARALRDAEGDGPGGRPGGRPDGHPGGRPDGHPDGQGRV</sequence>
<keyword evidence="2" id="KW-1133">Transmembrane helix</keyword>
<protein>
    <recommendedName>
        <fullName evidence="5">DUF916 domain-containing protein</fullName>
    </recommendedName>
</protein>
<evidence type="ECO:0000256" key="1">
    <source>
        <dbReference type="SAM" id="MobiDB-lite"/>
    </source>
</evidence>
<organism evidence="3 4">
    <name type="scientific">Streptosporangium carneum</name>
    <dbReference type="NCBI Taxonomy" id="47481"/>
    <lineage>
        <taxon>Bacteria</taxon>
        <taxon>Bacillati</taxon>
        <taxon>Actinomycetota</taxon>
        <taxon>Actinomycetes</taxon>
        <taxon>Streptosporangiales</taxon>
        <taxon>Streptosporangiaceae</taxon>
        <taxon>Streptosporangium</taxon>
    </lineage>
</organism>
<reference evidence="3" key="2">
    <citation type="submission" date="2023-01" db="EMBL/GenBank/DDBJ databases">
        <authorList>
            <person name="Sun Q."/>
            <person name="Evtushenko L."/>
        </authorList>
    </citation>
    <scope>NUCLEOTIDE SEQUENCE</scope>
    <source>
        <strain evidence="3">VKM Ac-2007</strain>
    </source>
</reference>
<feature type="transmembrane region" description="Helical" evidence="2">
    <location>
        <begin position="259"/>
        <end position="280"/>
    </location>
</feature>
<accession>A0A9W6I9P6</accession>
<dbReference type="EMBL" id="BSEV01000025">
    <property type="protein sequence ID" value="GLK13748.1"/>
    <property type="molecule type" value="Genomic_DNA"/>
</dbReference>
<proteinExistence type="predicted"/>
<keyword evidence="2" id="KW-0472">Membrane</keyword>
<evidence type="ECO:0008006" key="5">
    <source>
        <dbReference type="Google" id="ProtNLM"/>
    </source>
</evidence>
<comment type="caution">
    <text evidence="3">The sequence shown here is derived from an EMBL/GenBank/DDBJ whole genome shotgun (WGS) entry which is preliminary data.</text>
</comment>
<reference evidence="3" key="1">
    <citation type="journal article" date="2014" name="Int. J. Syst. Evol. Microbiol.">
        <title>Complete genome sequence of Corynebacterium casei LMG S-19264T (=DSM 44701T), isolated from a smear-ripened cheese.</title>
        <authorList>
            <consortium name="US DOE Joint Genome Institute (JGI-PGF)"/>
            <person name="Walter F."/>
            <person name="Albersmeier A."/>
            <person name="Kalinowski J."/>
            <person name="Ruckert C."/>
        </authorList>
    </citation>
    <scope>NUCLEOTIDE SEQUENCE</scope>
    <source>
        <strain evidence="3">VKM Ac-2007</strain>
    </source>
</reference>
<name>A0A9W6I9P6_9ACTN</name>
<evidence type="ECO:0000313" key="3">
    <source>
        <dbReference type="EMBL" id="GLK13748.1"/>
    </source>
</evidence>
<keyword evidence="4" id="KW-1185">Reference proteome</keyword>
<gene>
    <name evidence="3" type="ORF">GCM10017600_71590</name>
</gene>
<evidence type="ECO:0000313" key="4">
    <source>
        <dbReference type="Proteomes" id="UP001143474"/>
    </source>
</evidence>
<dbReference type="InterPro" id="IPR008962">
    <property type="entry name" value="PapD-like_sf"/>
</dbReference>
<dbReference type="Proteomes" id="UP001143474">
    <property type="component" value="Unassembled WGS sequence"/>
</dbReference>
<feature type="compositionally biased region" description="Basic and acidic residues" evidence="1">
    <location>
        <begin position="312"/>
        <end position="332"/>
    </location>
</feature>
<keyword evidence="2" id="KW-0812">Transmembrane</keyword>
<dbReference type="RefSeq" id="WP_271222018.1">
    <property type="nucleotide sequence ID" value="NZ_BAAAVD010000083.1"/>
</dbReference>
<dbReference type="SUPFAM" id="SSF49354">
    <property type="entry name" value="PapD-like"/>
    <property type="match status" value="1"/>
</dbReference>